<dbReference type="GO" id="GO:0016020">
    <property type="term" value="C:membrane"/>
    <property type="evidence" value="ECO:0007669"/>
    <property type="project" value="UniProtKB-SubCell"/>
</dbReference>
<sequence length="459" mass="47787">MKILNPLLAAASALFATASAGVIGHCPVQDKFCMSIGVPESSAASGSGNIYFQVQSVADQYSWVAVGTGTIMSGSNIFVFYTDGAGNVTVSTRRGTGHTLPQPQSDTRVQLLAGSGVANGIMTANVLCQNCESWSGGQMDLQGKSSAWIAAWREGSPLNTQSADARITQHQDTDTFRIDLTQATVTQDANPFVTGAAAGTGNNGNTNSGNNSGTGAGNNGGIGVGNTGGTSSTSGSGPDMLLIHGVIMTAAFALLYPLGSILIVLVRKWYFHVACQVVAFIAMWAGFGTGYTTARNTGTLFKDGHTIFGTVVVSAMVLQPILGSLHHHYFKKNGTRSPVSYAHIWYGRVLMLLGIVNGGVGLRAAGSPQTFTIVYAVIAAMSGVAYVACALVAGMRKGGGSGAERSKEDGSYSPNSATADFGPNRYGYQTGQGADTSRNQQYQFQSRGRGSDEQYGWTR</sequence>
<dbReference type="InterPro" id="IPR005018">
    <property type="entry name" value="DOMON_domain"/>
</dbReference>
<evidence type="ECO:0000256" key="8">
    <source>
        <dbReference type="SAM" id="Phobius"/>
    </source>
</evidence>
<evidence type="ECO:0000259" key="10">
    <source>
        <dbReference type="PROSITE" id="PS50836"/>
    </source>
</evidence>
<feature type="region of interest" description="Disordered" evidence="7">
    <location>
        <begin position="400"/>
        <end position="459"/>
    </location>
</feature>
<feature type="chain" id="PRO_5041979032" evidence="9">
    <location>
        <begin position="21"/>
        <end position="459"/>
    </location>
</feature>
<keyword evidence="9" id="KW-0732">Signal</keyword>
<gene>
    <name evidence="11" type="ORF">DNG_00362</name>
</gene>
<feature type="compositionally biased region" description="Gly residues" evidence="7">
    <location>
        <begin position="212"/>
        <end position="228"/>
    </location>
</feature>
<organism evidence="11 12">
    <name type="scientific">Cephalotrichum gorgonifer</name>
    <dbReference type="NCBI Taxonomy" id="2041049"/>
    <lineage>
        <taxon>Eukaryota</taxon>
        <taxon>Fungi</taxon>
        <taxon>Dikarya</taxon>
        <taxon>Ascomycota</taxon>
        <taxon>Pezizomycotina</taxon>
        <taxon>Sordariomycetes</taxon>
        <taxon>Hypocreomycetidae</taxon>
        <taxon>Microascales</taxon>
        <taxon>Microascaceae</taxon>
        <taxon>Cephalotrichum</taxon>
    </lineage>
</organism>
<feature type="transmembrane region" description="Helical" evidence="8">
    <location>
        <begin position="345"/>
        <end position="366"/>
    </location>
</feature>
<dbReference type="SMART" id="SM00665">
    <property type="entry name" value="B561"/>
    <property type="match status" value="1"/>
</dbReference>
<feature type="transmembrane region" description="Helical" evidence="8">
    <location>
        <begin position="241"/>
        <end position="262"/>
    </location>
</feature>
<keyword evidence="5 8" id="KW-1133">Transmembrane helix</keyword>
<evidence type="ECO:0000256" key="2">
    <source>
        <dbReference type="ARBA" id="ARBA00022448"/>
    </source>
</evidence>
<evidence type="ECO:0000256" key="3">
    <source>
        <dbReference type="ARBA" id="ARBA00022692"/>
    </source>
</evidence>
<feature type="domain" description="DOMON" evidence="10">
    <location>
        <begin position="30"/>
        <end position="155"/>
    </location>
</feature>
<dbReference type="Pfam" id="PF16010">
    <property type="entry name" value="CDH-cyt"/>
    <property type="match status" value="1"/>
</dbReference>
<dbReference type="CDD" id="cd08760">
    <property type="entry name" value="Cyt_b561_FRRS1_like"/>
    <property type="match status" value="1"/>
</dbReference>
<dbReference type="Gene3D" id="1.20.120.1770">
    <property type="match status" value="1"/>
</dbReference>
<dbReference type="InterPro" id="IPR015920">
    <property type="entry name" value="Cellobiose_DH-like_cyt"/>
</dbReference>
<dbReference type="Proteomes" id="UP001187682">
    <property type="component" value="Unassembled WGS sequence"/>
</dbReference>
<feature type="transmembrane region" description="Helical" evidence="8">
    <location>
        <begin position="269"/>
        <end position="287"/>
    </location>
</feature>
<feature type="transmembrane region" description="Helical" evidence="8">
    <location>
        <begin position="372"/>
        <end position="395"/>
    </location>
</feature>
<evidence type="ECO:0000256" key="7">
    <source>
        <dbReference type="SAM" id="MobiDB-lite"/>
    </source>
</evidence>
<keyword evidence="2" id="KW-0813">Transport</keyword>
<reference evidence="11" key="1">
    <citation type="submission" date="2018-03" db="EMBL/GenBank/DDBJ databases">
        <authorList>
            <person name="Guldener U."/>
        </authorList>
    </citation>
    <scope>NUCLEOTIDE SEQUENCE</scope>
</reference>
<evidence type="ECO:0000313" key="12">
    <source>
        <dbReference type="Proteomes" id="UP001187682"/>
    </source>
</evidence>
<evidence type="ECO:0000313" key="11">
    <source>
        <dbReference type="EMBL" id="SPN96842.1"/>
    </source>
</evidence>
<evidence type="ECO:0000256" key="6">
    <source>
        <dbReference type="ARBA" id="ARBA00023136"/>
    </source>
</evidence>
<dbReference type="PANTHER" id="PTHR47797">
    <property type="entry name" value="DEHYDROGENASE, PUTATIVE (AFU_ORTHOLOGUE AFUA_8G05805)-RELATED"/>
    <property type="match status" value="1"/>
</dbReference>
<evidence type="ECO:0000256" key="5">
    <source>
        <dbReference type="ARBA" id="ARBA00022989"/>
    </source>
</evidence>
<dbReference type="SMART" id="SM00664">
    <property type="entry name" value="DoH"/>
    <property type="match status" value="1"/>
</dbReference>
<dbReference type="Gene3D" id="2.60.40.1210">
    <property type="entry name" value="Cellobiose dehydrogenase, cytochrome domain"/>
    <property type="match status" value="1"/>
</dbReference>
<comment type="subcellular location">
    <subcellularLocation>
        <location evidence="1">Membrane</location>
    </subcellularLocation>
</comment>
<keyword evidence="3 8" id="KW-0812">Transmembrane</keyword>
<accession>A0AAE8SR49</accession>
<dbReference type="AlphaFoldDB" id="A0AAE8SR49"/>
<dbReference type="SUPFAM" id="SSF49344">
    <property type="entry name" value="CBD9-like"/>
    <property type="match status" value="1"/>
</dbReference>
<dbReference type="PANTHER" id="PTHR47797:SF4">
    <property type="entry name" value="DOMON DOMAIN-CONTAINING PROTEIN"/>
    <property type="match status" value="1"/>
</dbReference>
<feature type="region of interest" description="Disordered" evidence="7">
    <location>
        <begin position="194"/>
        <end position="231"/>
    </location>
</feature>
<protein>
    <submittedName>
        <fullName evidence="11">Related to cellobiose dehydrogenase</fullName>
    </submittedName>
</protein>
<name>A0AAE8SR49_9PEZI</name>
<feature type="transmembrane region" description="Helical" evidence="8">
    <location>
        <begin position="307"/>
        <end position="325"/>
    </location>
</feature>
<comment type="caution">
    <text evidence="11">The sequence shown here is derived from an EMBL/GenBank/DDBJ whole genome shotgun (WGS) entry which is preliminary data.</text>
</comment>
<keyword evidence="6 8" id="KW-0472">Membrane</keyword>
<dbReference type="CDD" id="cd09630">
    <property type="entry name" value="CDH_like_cytochrome"/>
    <property type="match status" value="1"/>
</dbReference>
<dbReference type="InterPro" id="IPR018825">
    <property type="entry name" value="DUF2427"/>
</dbReference>
<dbReference type="InterPro" id="IPR006593">
    <property type="entry name" value="Cyt_b561/ferric_Rdtase_TM"/>
</dbReference>
<feature type="compositionally biased region" description="Low complexity" evidence="7">
    <location>
        <begin position="194"/>
        <end position="211"/>
    </location>
</feature>
<dbReference type="PROSITE" id="PS50836">
    <property type="entry name" value="DOMON"/>
    <property type="match status" value="1"/>
</dbReference>
<dbReference type="EMBL" id="ONZQ02000001">
    <property type="protein sequence ID" value="SPN96842.1"/>
    <property type="molecule type" value="Genomic_DNA"/>
</dbReference>
<proteinExistence type="predicted"/>
<dbReference type="Pfam" id="PF10348">
    <property type="entry name" value="DUF2427"/>
    <property type="match status" value="1"/>
</dbReference>
<keyword evidence="12" id="KW-1185">Reference proteome</keyword>
<evidence type="ECO:0000256" key="4">
    <source>
        <dbReference type="ARBA" id="ARBA00022982"/>
    </source>
</evidence>
<keyword evidence="4" id="KW-0249">Electron transport</keyword>
<feature type="compositionally biased region" description="Polar residues" evidence="7">
    <location>
        <begin position="427"/>
        <end position="448"/>
    </location>
</feature>
<feature type="signal peptide" evidence="9">
    <location>
        <begin position="1"/>
        <end position="20"/>
    </location>
</feature>
<evidence type="ECO:0000256" key="9">
    <source>
        <dbReference type="SAM" id="SignalP"/>
    </source>
</evidence>
<evidence type="ECO:0000256" key="1">
    <source>
        <dbReference type="ARBA" id="ARBA00004370"/>
    </source>
</evidence>